<evidence type="ECO:0000313" key="2">
    <source>
        <dbReference type="Proteomes" id="UP000069015"/>
    </source>
</evidence>
<evidence type="ECO:0000313" key="1">
    <source>
        <dbReference type="EMBL" id="ALU44887.1"/>
    </source>
</evidence>
<evidence type="ECO:0008006" key="3">
    <source>
        <dbReference type="Google" id="ProtNLM"/>
    </source>
</evidence>
<sequence>MTTTYIPLDKSESAEQIKPETILPRPIYDDLVNFIDIARDEAKSVDKDYNKSERSHKAISIDGERGSGKTSILVNLKSYIKTTKPELLNDVHILEPIDPTLLEDGESLFLHVIVAAILHDEDIKKAQSGNANKDGSFSHTLEKLASALESVDDQKDLRGMDKIRSLYGNKHLVNCVTDFFKSTLKLLNKHLLVLPIDDVDTSLNLAFENLEIIRRYLVAPCVLPIVSGDRKLYDEVCWRDFHGRLTKDSSYQELQAFNIAQELANEYQRKILPLPRRLSMPAVETYWANTEIKLGTDTGMPLPNFIAWLEIFLAGPVNGLENSKLNIPVPSIRALTQFINHCGDLISKLPNEVTAEQSQLAIKQRWQMPETNLSAVDKFQHKYAELTKRVDRKYDEAYKEFEKIESEPKSALKEFSGKHASLTKEWVHKLKTYFQYEPKAGSHYLTLLAKEHWLELKEQKSQFTSVFSTPLFQPLTHNCGELKLFDKPYDMSDWSQKLLKKLPDLWFDPIKDKRTRPC</sequence>
<dbReference type="Proteomes" id="UP000069015">
    <property type="component" value="Chromosome 1"/>
</dbReference>
<accession>A0A0U3ICN2</accession>
<organism evidence="1 2">
    <name type="scientific">Pseudoalteromonas rubra</name>
    <dbReference type="NCBI Taxonomy" id="43658"/>
    <lineage>
        <taxon>Bacteria</taxon>
        <taxon>Pseudomonadati</taxon>
        <taxon>Pseudomonadota</taxon>
        <taxon>Gammaproteobacteria</taxon>
        <taxon>Alteromonadales</taxon>
        <taxon>Pseudoalteromonadaceae</taxon>
        <taxon>Pseudoalteromonas</taxon>
    </lineage>
</organism>
<dbReference type="EMBL" id="CP013611">
    <property type="protein sequence ID" value="ALU44887.1"/>
    <property type="molecule type" value="Genomic_DNA"/>
</dbReference>
<protein>
    <recommendedName>
        <fullName evidence="3">ATP-binding protein</fullName>
    </recommendedName>
</protein>
<dbReference type="RefSeq" id="WP_058797818.1">
    <property type="nucleotide sequence ID" value="NZ_CP013611.1"/>
</dbReference>
<gene>
    <name evidence="1" type="ORF">AT705_19180</name>
</gene>
<dbReference type="AlphaFoldDB" id="A0A0U3ICN2"/>
<name>A0A0U3ICN2_9GAMM</name>
<dbReference type="KEGG" id="prr:AT705_19180"/>
<proteinExistence type="predicted"/>
<reference evidence="1 2" key="1">
    <citation type="submission" date="2015-12" db="EMBL/GenBank/DDBJ databases">
        <title>Complete genome sequence of Pseudoalteromonas rubra SCSIO 6842, harboring a conjugative plasmid.</title>
        <authorList>
            <person name="Li B."/>
            <person name="Wang X."/>
        </authorList>
    </citation>
    <scope>NUCLEOTIDE SEQUENCE [LARGE SCALE GENOMIC DNA]</scope>
    <source>
        <strain evidence="1 2">SCSIO 6842</strain>
    </source>
</reference>